<gene>
    <name evidence="2" type="ORF">DOK79_002080</name>
</gene>
<organism evidence="2 3">
    <name type="scientific">Candidatus Enterococcus mangumiae</name>
    <dbReference type="NCBI Taxonomy" id="2230878"/>
    <lineage>
        <taxon>Bacteria</taxon>
        <taxon>Bacillati</taxon>
        <taxon>Bacillota</taxon>
        <taxon>Bacilli</taxon>
        <taxon>Lactobacillales</taxon>
        <taxon>Enterococcaceae</taxon>
        <taxon>Enterococcus</taxon>
    </lineage>
</organism>
<dbReference type="Gene3D" id="3.30.360.10">
    <property type="entry name" value="Dihydrodipicolinate Reductase, domain 2"/>
    <property type="match status" value="1"/>
</dbReference>
<feature type="domain" description="Gfo/Idh/MocA-like oxidoreductase N-terminal" evidence="1">
    <location>
        <begin position="3"/>
        <end position="118"/>
    </location>
</feature>
<dbReference type="Gene3D" id="3.40.50.720">
    <property type="entry name" value="NAD(P)-binding Rossmann-like Domain"/>
    <property type="match status" value="1"/>
</dbReference>
<dbReference type="Pfam" id="PF01408">
    <property type="entry name" value="GFO_IDH_MocA"/>
    <property type="match status" value="1"/>
</dbReference>
<sequence length="338" mass="38222">MIHLGIIGTNWITHQFVQAALGTHKYELTAVYSRHLEKAQQFGAEYEGDIAFATDLTVFFELEHMDTVYIASPNSLHFQHAKQAILAGKNVIVEKPAFSTPKEMEEIIHLANQEKVFFFEAARNIHEAGFKKIAEFLPLKNEIIGANFSYMKYSSRYDQVLDGEEPNIFSPHFSGGAMMDLGVYLVYAAVGWFGKPQEVHYFPRKIATGVDGLGWGILRYATFDVAIQPGKIGDSYLPSEIYFDSGTVIMNGVNAIEQAEYHDRNHEQIEKLDIVASENPMSEEAEDFAHVIMNPKDPQWGLHYEEWVELARNVNQVVYDLRISGGIEFDADKEGTTE</sequence>
<name>A0ABZ2SZG2_9ENTE</name>
<proteinExistence type="predicted"/>
<dbReference type="Proteomes" id="UP000664360">
    <property type="component" value="Chromosome"/>
</dbReference>
<keyword evidence="3" id="KW-1185">Reference proteome</keyword>
<dbReference type="InterPro" id="IPR000683">
    <property type="entry name" value="Gfo/Idh/MocA-like_OxRdtase_N"/>
</dbReference>
<accession>A0ABZ2SZG2</accession>
<evidence type="ECO:0000313" key="2">
    <source>
        <dbReference type="EMBL" id="WYJ80516.1"/>
    </source>
</evidence>
<dbReference type="PANTHER" id="PTHR43054:SF1">
    <property type="entry name" value="SCYLLO-INOSITOL 2-DEHYDROGENASE (NADP(+)) IOLU"/>
    <property type="match status" value="1"/>
</dbReference>
<dbReference type="RefSeq" id="WP_206858084.1">
    <property type="nucleotide sequence ID" value="NZ_CP147250.1"/>
</dbReference>
<dbReference type="EMBL" id="CP147250">
    <property type="protein sequence ID" value="WYJ80516.1"/>
    <property type="molecule type" value="Genomic_DNA"/>
</dbReference>
<dbReference type="PANTHER" id="PTHR43054">
    <property type="match status" value="1"/>
</dbReference>
<dbReference type="SUPFAM" id="SSF51735">
    <property type="entry name" value="NAD(P)-binding Rossmann-fold domains"/>
    <property type="match status" value="1"/>
</dbReference>
<protein>
    <submittedName>
        <fullName evidence="2">Oxidoreductase NAD-binding Rossmann fold protein</fullName>
    </submittedName>
</protein>
<evidence type="ECO:0000259" key="1">
    <source>
        <dbReference type="Pfam" id="PF01408"/>
    </source>
</evidence>
<evidence type="ECO:0000313" key="3">
    <source>
        <dbReference type="Proteomes" id="UP000664360"/>
    </source>
</evidence>
<dbReference type="SUPFAM" id="SSF55347">
    <property type="entry name" value="Glyceraldehyde-3-phosphate dehydrogenase-like, C-terminal domain"/>
    <property type="match status" value="1"/>
</dbReference>
<reference evidence="2 3" key="1">
    <citation type="submission" date="2024-03" db="EMBL/GenBank/DDBJ databases">
        <title>The Genome Sequence of Enterococcus sp. DIV1094.</title>
        <authorList>
            <consortium name="The Broad Institute Genomics Platform"/>
            <consortium name="The Broad Institute Microbial Omics Core"/>
            <consortium name="The Broad Institute Genomic Center for Infectious Diseases"/>
            <person name="Earl A."/>
            <person name="Manson A."/>
            <person name="Gilmore M."/>
            <person name="Schwartman J."/>
            <person name="Shea T."/>
            <person name="Abouelleil A."/>
            <person name="Cao P."/>
            <person name="Chapman S."/>
            <person name="Cusick C."/>
            <person name="Young S."/>
            <person name="Neafsey D."/>
            <person name="Nusbaum C."/>
            <person name="Birren B."/>
        </authorList>
    </citation>
    <scope>NUCLEOTIDE SEQUENCE [LARGE SCALE GENOMIC DNA]</scope>
    <source>
        <strain evidence="2 3">DIV1094</strain>
    </source>
</reference>
<dbReference type="InterPro" id="IPR036291">
    <property type="entry name" value="NAD(P)-bd_dom_sf"/>
</dbReference>